<dbReference type="KEGG" id="ttt:THITE_2120238"/>
<organism evidence="2 3">
    <name type="scientific">Thermothielavioides terrestris (strain ATCC 38088 / NRRL 8126)</name>
    <name type="common">Thielavia terrestris</name>
    <dbReference type="NCBI Taxonomy" id="578455"/>
    <lineage>
        <taxon>Eukaryota</taxon>
        <taxon>Fungi</taxon>
        <taxon>Dikarya</taxon>
        <taxon>Ascomycota</taxon>
        <taxon>Pezizomycotina</taxon>
        <taxon>Sordariomycetes</taxon>
        <taxon>Sordariomycetidae</taxon>
        <taxon>Sordariales</taxon>
        <taxon>Chaetomiaceae</taxon>
        <taxon>Thermothielavioides</taxon>
        <taxon>Thermothielavioides terrestris</taxon>
    </lineage>
</organism>
<keyword evidence="3" id="KW-1185">Reference proteome</keyword>
<dbReference type="Pfam" id="PF01636">
    <property type="entry name" value="APH"/>
    <property type="match status" value="1"/>
</dbReference>
<name>G2R9V4_THETT</name>
<sequence>MAHPQSSKLSEGILQELSSTQYACSSLEPLSGGTANFIFKGTLTSPLPDGTSVVAVKHGESFIASMPDFQLPPSRCQAEEESLKALSGLPPIPGTYAVRAPKLYYFNAATNTQVQEYLPHALSLKDYALKHFSASSRDPSRKPVCAELGRSLGAWLRSFHEWAALPAQSGLRAAARANEGMARLKHLVNYPALGETVANFPSVLGDAKETFDEISKATADELQRPDLQLIHGDFWTGNALLPDRPLTEGETTPVFIVDWEMCQLGVRPLDLGQMVAELYELSLFKDIDEGKWLIEGFAAGYGYVDDEFAFRTALHAGTHLIAFGSRVPGWGSPEQVQQVVGVGKELVLRAWHKDRAWFEAGDLACLFGGQ</sequence>
<evidence type="ECO:0000313" key="2">
    <source>
        <dbReference type="EMBL" id="AEO69595.1"/>
    </source>
</evidence>
<dbReference type="STRING" id="578455.G2R9V4"/>
<accession>G2R9V4</accession>
<evidence type="ECO:0000313" key="3">
    <source>
        <dbReference type="Proteomes" id="UP000008181"/>
    </source>
</evidence>
<feature type="domain" description="Aminoglycoside phosphotransferase" evidence="1">
    <location>
        <begin position="48"/>
        <end position="282"/>
    </location>
</feature>
<dbReference type="GeneID" id="11520437"/>
<dbReference type="AlphaFoldDB" id="G2R9V4"/>
<proteinExistence type="predicted"/>
<dbReference type="Gene3D" id="3.90.1200.10">
    <property type="match status" value="1"/>
</dbReference>
<dbReference type="HOGENOM" id="CLU_059226_0_0_1"/>
<dbReference type="eggNOG" id="ENOG502SJ8C">
    <property type="taxonomic scope" value="Eukaryota"/>
</dbReference>
<dbReference type="OrthoDB" id="25129at2759"/>
<dbReference type="InterPro" id="IPR002575">
    <property type="entry name" value="Aminoglycoside_PTrfase"/>
</dbReference>
<dbReference type="InterPro" id="IPR011009">
    <property type="entry name" value="Kinase-like_dom_sf"/>
</dbReference>
<dbReference type="RefSeq" id="XP_003655931.1">
    <property type="nucleotide sequence ID" value="XM_003655883.1"/>
</dbReference>
<dbReference type="EMBL" id="CP003012">
    <property type="protein sequence ID" value="AEO69595.1"/>
    <property type="molecule type" value="Genomic_DNA"/>
</dbReference>
<protein>
    <recommendedName>
        <fullName evidence="1">Aminoglycoside phosphotransferase domain-containing protein</fullName>
    </recommendedName>
</protein>
<dbReference type="Gene3D" id="3.30.200.20">
    <property type="entry name" value="Phosphorylase Kinase, domain 1"/>
    <property type="match status" value="1"/>
</dbReference>
<evidence type="ECO:0000259" key="1">
    <source>
        <dbReference type="Pfam" id="PF01636"/>
    </source>
</evidence>
<dbReference type="Proteomes" id="UP000008181">
    <property type="component" value="Chromosome 4"/>
</dbReference>
<gene>
    <name evidence="2" type="ORF">THITE_2120238</name>
</gene>
<reference evidence="2 3" key="1">
    <citation type="journal article" date="2011" name="Nat. Biotechnol.">
        <title>Comparative genomic analysis of the thermophilic biomass-degrading fungi Myceliophthora thermophila and Thielavia terrestris.</title>
        <authorList>
            <person name="Berka R.M."/>
            <person name="Grigoriev I.V."/>
            <person name="Otillar R."/>
            <person name="Salamov A."/>
            <person name="Grimwood J."/>
            <person name="Reid I."/>
            <person name="Ishmael N."/>
            <person name="John T."/>
            <person name="Darmond C."/>
            <person name="Moisan M.-C."/>
            <person name="Henrissat B."/>
            <person name="Coutinho P.M."/>
            <person name="Lombard V."/>
            <person name="Natvig D.O."/>
            <person name="Lindquist E."/>
            <person name="Schmutz J."/>
            <person name="Lucas S."/>
            <person name="Harris P."/>
            <person name="Powlowski J."/>
            <person name="Bellemare A."/>
            <person name="Taylor D."/>
            <person name="Butler G."/>
            <person name="de Vries R.P."/>
            <person name="Allijn I.E."/>
            <person name="van den Brink J."/>
            <person name="Ushinsky S."/>
            <person name="Storms R."/>
            <person name="Powell A.J."/>
            <person name="Paulsen I.T."/>
            <person name="Elbourne L.D.H."/>
            <person name="Baker S.E."/>
            <person name="Magnuson J."/>
            <person name="LaBoissiere S."/>
            <person name="Clutterbuck A.J."/>
            <person name="Martinez D."/>
            <person name="Wogulis M."/>
            <person name="de Leon A.L."/>
            <person name="Rey M.W."/>
            <person name="Tsang A."/>
        </authorList>
    </citation>
    <scope>NUCLEOTIDE SEQUENCE [LARGE SCALE GENOMIC DNA]</scope>
    <source>
        <strain evidence="3">ATCC 38088 / NRRL 8126</strain>
    </source>
</reference>
<dbReference type="SUPFAM" id="SSF56112">
    <property type="entry name" value="Protein kinase-like (PK-like)"/>
    <property type="match status" value="1"/>
</dbReference>